<comment type="caution">
    <text evidence="2">The sequence shown here is derived from an EMBL/GenBank/DDBJ whole genome shotgun (WGS) entry which is preliminary data.</text>
</comment>
<keyword evidence="1" id="KW-0812">Transmembrane</keyword>
<dbReference type="RefSeq" id="WP_330500463.1">
    <property type="nucleotide sequence ID" value="NZ_JAZDWZ010000001.1"/>
</dbReference>
<keyword evidence="1" id="KW-0472">Membrane</keyword>
<evidence type="ECO:0008006" key="4">
    <source>
        <dbReference type="Google" id="ProtNLM"/>
    </source>
</evidence>
<evidence type="ECO:0000256" key="1">
    <source>
        <dbReference type="SAM" id="Phobius"/>
    </source>
</evidence>
<evidence type="ECO:0000313" key="3">
    <source>
        <dbReference type="Proteomes" id="UP001344817"/>
    </source>
</evidence>
<feature type="transmembrane region" description="Helical" evidence="1">
    <location>
        <begin position="24"/>
        <end position="45"/>
    </location>
</feature>
<reference evidence="2" key="1">
    <citation type="submission" date="2024-01" db="EMBL/GenBank/DDBJ databases">
        <title>Genome sequence of Mycoplasma ciconiae type strain DSM 25251.</title>
        <authorList>
            <person name="Spergser J."/>
        </authorList>
    </citation>
    <scope>NUCLEOTIDE SEQUENCE [LARGE SCALE GENOMIC DNA]</scope>
    <source>
        <strain evidence="2">DSM 25251</strain>
    </source>
</reference>
<keyword evidence="1" id="KW-1133">Transmembrane helix</keyword>
<evidence type="ECO:0000313" key="2">
    <source>
        <dbReference type="EMBL" id="MEE3928048.1"/>
    </source>
</evidence>
<organism evidence="2 3">
    <name type="scientific">Mycoplasmopsis ciconiae</name>
    <dbReference type="NCBI Taxonomy" id="561067"/>
    <lineage>
        <taxon>Bacteria</taxon>
        <taxon>Bacillati</taxon>
        <taxon>Mycoplasmatota</taxon>
        <taxon>Mycoplasmoidales</taxon>
        <taxon>Metamycoplasmataceae</taxon>
        <taxon>Mycoplasmopsis</taxon>
    </lineage>
</organism>
<keyword evidence="3" id="KW-1185">Reference proteome</keyword>
<dbReference type="Proteomes" id="UP001344817">
    <property type="component" value="Unassembled WGS sequence"/>
</dbReference>
<gene>
    <name evidence="2" type="ORF">V2E24_00450</name>
</gene>
<sequence length="237" mass="28081">MSSNNISNSQTLEKSLDFFKSSTFIIISSLILVVLIFLLITYIIYRYLFSFKKMRATDIGKFNKQTRNFIKDYKIEKGEVILSNILVFNKYARDKHSLIPFIYIKNNHLYLLSNFVKTPKNIKDFSLILNKSNYKIAFKNNKNKFKYSNDVNLYWLNEIEKFLTRELNLNNKQRQIAKVVVLQKQLVNIENNTDFYVLAKDKIKTDILTIPTLVLDDLQINNLVKFLNENNIYMKTK</sequence>
<proteinExistence type="predicted"/>
<accession>A0ABU7MLI5</accession>
<dbReference type="EMBL" id="JAZDWZ010000001">
    <property type="protein sequence ID" value="MEE3928048.1"/>
    <property type="molecule type" value="Genomic_DNA"/>
</dbReference>
<protein>
    <recommendedName>
        <fullName evidence="4">NERD domain-containing protein</fullName>
    </recommendedName>
</protein>
<name>A0ABU7MLI5_9BACT</name>